<sequence length="103" mass="11107">MTLGPARAAWAAERAPFAGAWSCAQLVDNEVVGDWWPERYAEDGGPLADGAGATPAGSARRLSARVYDVVFPDGGRSRIAMKAPFVFVRSTAEHAYLCVRRRP</sequence>
<proteinExistence type="predicted"/>
<gene>
    <name evidence="1" type="ORF">NK718_20405</name>
</gene>
<organism evidence="1 2">
    <name type="scientific">Alsobacter ponti</name>
    <dbReference type="NCBI Taxonomy" id="2962936"/>
    <lineage>
        <taxon>Bacteria</taxon>
        <taxon>Pseudomonadati</taxon>
        <taxon>Pseudomonadota</taxon>
        <taxon>Alphaproteobacteria</taxon>
        <taxon>Hyphomicrobiales</taxon>
        <taxon>Alsobacteraceae</taxon>
        <taxon>Alsobacter</taxon>
    </lineage>
</organism>
<evidence type="ECO:0000313" key="1">
    <source>
        <dbReference type="EMBL" id="MCP8940896.1"/>
    </source>
</evidence>
<keyword evidence="2" id="KW-1185">Reference proteome</keyword>
<comment type="caution">
    <text evidence="1">The sequence shown here is derived from an EMBL/GenBank/DDBJ whole genome shotgun (WGS) entry which is preliminary data.</text>
</comment>
<dbReference type="Proteomes" id="UP001205890">
    <property type="component" value="Unassembled WGS sequence"/>
</dbReference>
<name>A0ABT1LIX6_9HYPH</name>
<accession>A0ABT1LIX6</accession>
<dbReference type="RefSeq" id="WP_254746166.1">
    <property type="nucleotide sequence ID" value="NZ_JANCLU010000029.1"/>
</dbReference>
<reference evidence="1 2" key="1">
    <citation type="submission" date="2022-07" db="EMBL/GenBank/DDBJ databases">
        <authorList>
            <person name="Li W.-J."/>
            <person name="Deng Q.-Q."/>
        </authorList>
    </citation>
    <scope>NUCLEOTIDE SEQUENCE [LARGE SCALE GENOMIC DNA]</scope>
    <source>
        <strain evidence="1 2">SYSU M60028</strain>
    </source>
</reference>
<evidence type="ECO:0000313" key="2">
    <source>
        <dbReference type="Proteomes" id="UP001205890"/>
    </source>
</evidence>
<protein>
    <submittedName>
        <fullName evidence="1">Uncharacterized protein</fullName>
    </submittedName>
</protein>
<dbReference type="EMBL" id="JANCLU010000029">
    <property type="protein sequence ID" value="MCP8940896.1"/>
    <property type="molecule type" value="Genomic_DNA"/>
</dbReference>